<dbReference type="Proteomes" id="UP001180536">
    <property type="component" value="Unassembled WGS sequence"/>
</dbReference>
<reference evidence="1 2" key="1">
    <citation type="submission" date="2023-07" db="EMBL/GenBank/DDBJ databases">
        <title>Sorghum-associated microbial communities from plants grown in Nebraska, USA.</title>
        <authorList>
            <person name="Schachtman D."/>
        </authorList>
    </citation>
    <scope>NUCLEOTIDE SEQUENCE [LARGE SCALE GENOMIC DNA]</scope>
    <source>
        <strain evidence="1 2">BE310</strain>
    </source>
</reference>
<comment type="caution">
    <text evidence="1">The sequence shown here is derived from an EMBL/GenBank/DDBJ whole genome shotgun (WGS) entry which is preliminary data.</text>
</comment>
<dbReference type="Gene3D" id="1.10.443.10">
    <property type="entry name" value="Intergrase catalytic core"/>
    <property type="match status" value="1"/>
</dbReference>
<evidence type="ECO:0000313" key="1">
    <source>
        <dbReference type="EMBL" id="MDR7296336.1"/>
    </source>
</evidence>
<accession>A0ABU1Z6T3</accession>
<protein>
    <recommendedName>
        <fullName evidence="3">Tyr recombinase domain-containing protein</fullName>
    </recommendedName>
</protein>
<organism evidence="1 2">
    <name type="scientific">Pelomonas aquatica</name>
    <dbReference type="NCBI Taxonomy" id="431058"/>
    <lineage>
        <taxon>Bacteria</taxon>
        <taxon>Pseudomonadati</taxon>
        <taxon>Pseudomonadota</taxon>
        <taxon>Betaproteobacteria</taxon>
        <taxon>Burkholderiales</taxon>
        <taxon>Sphaerotilaceae</taxon>
        <taxon>Roseateles</taxon>
    </lineage>
</organism>
<dbReference type="InterPro" id="IPR013762">
    <property type="entry name" value="Integrase-like_cat_sf"/>
</dbReference>
<name>A0ABU1Z6T3_9BURK</name>
<proteinExistence type="predicted"/>
<dbReference type="EMBL" id="JAVDXQ010000002">
    <property type="protein sequence ID" value="MDR7296336.1"/>
    <property type="molecule type" value="Genomic_DNA"/>
</dbReference>
<keyword evidence="2" id="KW-1185">Reference proteome</keyword>
<evidence type="ECO:0000313" key="2">
    <source>
        <dbReference type="Proteomes" id="UP001180536"/>
    </source>
</evidence>
<dbReference type="RefSeq" id="WP_310343624.1">
    <property type="nucleotide sequence ID" value="NZ_JAVDXQ010000002.1"/>
</dbReference>
<sequence>MENNIVRITRPPEPTTHNPYAQLIWIFFKVEREQNEPYAANFRYAKNKYLEYVAQTNAGYAELAVDPRFFLNLYWEADALIRFNQWLEKQILASKTRYGLYKAVRRVMDVAYSTLVIAANVYHAPMHKGVRETDSRASYTEEQQEVITAAIARWSNVARSVLNGYTRTNQGIPYRKKNTLGPVAVDGVQYEPAEAARRFGVPRGELQKRLKSGWSAREALDLEPRRQASPGMPIQLIVEGVTYPSVTQAAEAYGVRRSVVSNRLLKGHTPEQAVGLVPVYVHQSDERALLWSFENEYQCDPLAMLNDFRRRKWSVVATDARLRTLFSRWGVWPYVDDRLVMPLAAELCMLTGLNVESLKKLEVDCYQAEHALTGKAVITFLKKRASSPSRPEEQSLHLSLLEVGKAESDEFDVEEKFVDERVVAKVERLIALILAITAPIREHAPIALQKRLFIFQDIEASRLLGSTIIVGIDPKGKASTWYDRFAKEEGLKQSFGPEFKFNLARWRPTLVTNLVLAGADVFQVQTAICHASVTTTVSYLDEHRLQPVFNETVTGALENITRRSIEHHTQKGRKHTGGESSLDAFHETLSGCGCRDPYSPSELVRKVTRHKEGRVCRNWNMCLFCDEAVVTENSLPKIIVYRGRVSVALENASPALEPRRKLLEDVAKLIDGVLEEDAIFPKQVLDEARIKAVNLDDILVDQLIYQGI</sequence>
<gene>
    <name evidence="1" type="ORF">J2X16_001675</name>
</gene>
<evidence type="ECO:0008006" key="3">
    <source>
        <dbReference type="Google" id="ProtNLM"/>
    </source>
</evidence>